<organism evidence="2 3">
    <name type="scientific">Seminavis robusta</name>
    <dbReference type="NCBI Taxonomy" id="568900"/>
    <lineage>
        <taxon>Eukaryota</taxon>
        <taxon>Sar</taxon>
        <taxon>Stramenopiles</taxon>
        <taxon>Ochrophyta</taxon>
        <taxon>Bacillariophyta</taxon>
        <taxon>Bacillariophyceae</taxon>
        <taxon>Bacillariophycidae</taxon>
        <taxon>Naviculales</taxon>
        <taxon>Naviculaceae</taxon>
        <taxon>Seminavis</taxon>
    </lineage>
</organism>
<feature type="compositionally biased region" description="Basic and acidic residues" evidence="1">
    <location>
        <begin position="113"/>
        <end position="130"/>
    </location>
</feature>
<sequence>MNKSIVPPALVEASSHQKRGSDATATTASSSGTNTMEDFWNVDLSDLMHLSGSKPNLPPFQRSASCGDDCPSPVRGIPAKRGVQRSKSSTEAPVHLRSALKGASTQRARAMGKRNEDAPIRLPARGRDRNLSSIRIPGLSRSKTRSNSRPRTPSDDDDCNTLKRTVSFDKVQIREFQQVLGDNPCDQGPSLALGWQYREKKGMDLEKYESKRNCNGSVLSLLVGSGSSKRRDSSLLSPRARAEKALEWGFTREEINENAFQSQLVQQQRKKSYKEARKMAEDGARFDPKAFMQAARAAHGYA</sequence>
<dbReference type="EMBL" id="CAICTM010000195">
    <property type="protein sequence ID" value="CAB9504429.1"/>
    <property type="molecule type" value="Genomic_DNA"/>
</dbReference>
<gene>
    <name evidence="2" type="ORF">SEMRO_196_G083690.1</name>
</gene>
<evidence type="ECO:0000313" key="2">
    <source>
        <dbReference type="EMBL" id="CAB9504429.1"/>
    </source>
</evidence>
<dbReference type="Proteomes" id="UP001153069">
    <property type="component" value="Unassembled WGS sequence"/>
</dbReference>
<comment type="caution">
    <text evidence="2">The sequence shown here is derived from an EMBL/GenBank/DDBJ whole genome shotgun (WGS) entry which is preliminary data.</text>
</comment>
<protein>
    <submittedName>
        <fullName evidence="2">Uncharacterized protein</fullName>
    </submittedName>
</protein>
<dbReference type="OrthoDB" id="48791at2759"/>
<feature type="region of interest" description="Disordered" evidence="1">
    <location>
        <begin position="100"/>
        <end position="159"/>
    </location>
</feature>
<evidence type="ECO:0000256" key="1">
    <source>
        <dbReference type="SAM" id="MobiDB-lite"/>
    </source>
</evidence>
<reference evidence="2" key="1">
    <citation type="submission" date="2020-06" db="EMBL/GenBank/DDBJ databases">
        <authorList>
            <consortium name="Plant Systems Biology data submission"/>
        </authorList>
    </citation>
    <scope>NUCLEOTIDE SEQUENCE</scope>
    <source>
        <strain evidence="2">D6</strain>
    </source>
</reference>
<dbReference type="AlphaFoldDB" id="A0A9N8DKS9"/>
<name>A0A9N8DKS9_9STRA</name>
<proteinExistence type="predicted"/>
<keyword evidence="3" id="KW-1185">Reference proteome</keyword>
<accession>A0A9N8DKS9</accession>
<evidence type="ECO:0000313" key="3">
    <source>
        <dbReference type="Proteomes" id="UP001153069"/>
    </source>
</evidence>
<feature type="region of interest" description="Disordered" evidence="1">
    <location>
        <begin position="1"/>
        <end position="36"/>
    </location>
</feature>